<proteinExistence type="predicted"/>
<geneLocation type="plasmid" evidence="1">
    <name>pHNTS45-1</name>
</geneLocation>
<protein>
    <submittedName>
        <fullName evidence="1">Uncharacterized protein</fullName>
    </submittedName>
</protein>
<organism evidence="1">
    <name type="scientific">Citrobacter freundii</name>
    <dbReference type="NCBI Taxonomy" id="546"/>
    <lineage>
        <taxon>Bacteria</taxon>
        <taxon>Pseudomonadati</taxon>
        <taxon>Pseudomonadota</taxon>
        <taxon>Gammaproteobacteria</taxon>
        <taxon>Enterobacterales</taxon>
        <taxon>Enterobacteriaceae</taxon>
        <taxon>Citrobacter</taxon>
        <taxon>Citrobacter freundii complex</taxon>
    </lineage>
</organism>
<dbReference type="AlphaFoldDB" id="A0A3S5I496"/>
<accession>A0A3S5I496</accession>
<keyword evidence="1" id="KW-0614">Plasmid</keyword>
<reference evidence="1" key="1">
    <citation type="submission" date="2018-11" db="EMBL/GenBank/DDBJ databases">
        <title>Complete sequence of plasmid pHNTS45-1.</title>
        <authorList>
            <person name="Liu J.H."/>
            <person name="Huang X.Y."/>
            <person name="Lv L.C."/>
        </authorList>
    </citation>
    <scope>NUCLEOTIDE SEQUENCE</scope>
    <source>
        <strain evidence="1">TS45CTX</strain>
        <plasmid evidence="1">pHNTS45-1</plasmid>
    </source>
</reference>
<name>A0A3S5I496_CITFR</name>
<evidence type="ECO:0000313" key="1">
    <source>
        <dbReference type="EMBL" id="AZZ88377.1"/>
    </source>
</evidence>
<sequence>MATYIVTGQTVAIEKHRMLAIIQRNTRQLKHISLLNPAPICAVPTRQPDDQWLMQGRQQGR</sequence>
<dbReference type="EMBL" id="MK167988">
    <property type="protein sequence ID" value="AZZ88377.1"/>
    <property type="molecule type" value="Genomic_DNA"/>
</dbReference>